<keyword evidence="5" id="KW-0862">Zinc</keyword>
<proteinExistence type="predicted"/>
<dbReference type="GO" id="GO:0010468">
    <property type="term" value="P:regulation of gene expression"/>
    <property type="evidence" value="ECO:0007669"/>
    <property type="project" value="TreeGrafter"/>
</dbReference>
<sequence>MSQLQPGHIANSTYSGTQNDSLSLHLAYDDNFPWSLENLTQLQNDLSPLDSALESLSSSRCNSQDTTLNLSQVFTPSAPDSNPSQSCPLWENSQPARAPSSNQNSNHFEFTHQPALLWGGLPSRFDPQSTLWPHQSSLETPSNHTHLDPLKDYSINLNPFFHSPRHSNNPRDEAFLALLAHNPNLAPFQHQHPRANDENIQLQLGQPVPSAFACPIFLSNHSHPSTQSFPSLSTQNLSHSNYKNFQNSPHHNPHSKPPFPHSGSFSSDKLITETSLSHHQAPWNSLSEPDNLSRPSTPSNLPAWTKHPSASIAHQPSASSGFLGYPAISTKLHTPQRSHRHSSFIPKGDILSEFKPNIQKSSPSHISHRHSHTSSSNTLSSFSASSPPILENKTIRSNSLGLTHSNKPSGLLSPISEAQLKAVRKRSQASQDSLISNDIQPNPHSNQKDKPKRKRMHKCAVCGKDFNRPSALLLHSSVHTGERSNFCKVCGKSFSNLSNLRRHQRQLHVLESEIPLPIIPGPLMSFSPYRFNPQSHF</sequence>
<evidence type="ECO:0000256" key="2">
    <source>
        <dbReference type="ARBA" id="ARBA00022723"/>
    </source>
</evidence>
<dbReference type="FunFam" id="3.30.160.60:FF:000446">
    <property type="entry name" value="Zinc finger protein"/>
    <property type="match status" value="1"/>
</dbReference>
<evidence type="ECO:0000256" key="9">
    <source>
        <dbReference type="SAM" id="MobiDB-lite"/>
    </source>
</evidence>
<keyword evidence="4 8" id="KW-0863">Zinc-finger</keyword>
<evidence type="ECO:0000259" key="10">
    <source>
        <dbReference type="PROSITE" id="PS50157"/>
    </source>
</evidence>
<dbReference type="InterPro" id="IPR036236">
    <property type="entry name" value="Znf_C2H2_sf"/>
</dbReference>
<keyword evidence="2" id="KW-0479">Metal-binding</keyword>
<feature type="region of interest" description="Disordered" evidence="9">
    <location>
        <begin position="72"/>
        <end position="107"/>
    </location>
</feature>
<feature type="compositionally biased region" description="Polar residues" evidence="9">
    <location>
        <begin position="428"/>
        <end position="445"/>
    </location>
</feature>
<dbReference type="SMART" id="SM00355">
    <property type="entry name" value="ZnF_C2H2"/>
    <property type="match status" value="2"/>
</dbReference>
<evidence type="ECO:0000256" key="4">
    <source>
        <dbReference type="ARBA" id="ARBA00022771"/>
    </source>
</evidence>
<evidence type="ECO:0000256" key="5">
    <source>
        <dbReference type="ARBA" id="ARBA00022833"/>
    </source>
</evidence>
<comment type="caution">
    <text evidence="11">The sequence shown here is derived from an EMBL/GenBank/DDBJ whole genome shotgun (WGS) entry which is preliminary data.</text>
</comment>
<dbReference type="OrthoDB" id="2507777at2759"/>
<evidence type="ECO:0000256" key="6">
    <source>
        <dbReference type="ARBA" id="ARBA00023242"/>
    </source>
</evidence>
<feature type="region of interest" description="Disordered" evidence="9">
    <location>
        <begin position="225"/>
        <end position="317"/>
    </location>
</feature>
<evidence type="ECO:0000256" key="7">
    <source>
        <dbReference type="ARBA" id="ARBA00039490"/>
    </source>
</evidence>
<dbReference type="InterPro" id="IPR013087">
    <property type="entry name" value="Znf_C2H2_type"/>
</dbReference>
<dbReference type="PROSITE" id="PS00028">
    <property type="entry name" value="ZINC_FINGER_C2H2_1"/>
    <property type="match status" value="2"/>
</dbReference>
<organism evidence="11 12">
    <name type="scientific">Austropuccinia psidii MF-1</name>
    <dbReference type="NCBI Taxonomy" id="1389203"/>
    <lineage>
        <taxon>Eukaryota</taxon>
        <taxon>Fungi</taxon>
        <taxon>Dikarya</taxon>
        <taxon>Basidiomycota</taxon>
        <taxon>Pucciniomycotina</taxon>
        <taxon>Pucciniomycetes</taxon>
        <taxon>Pucciniales</taxon>
        <taxon>Sphaerophragmiaceae</taxon>
        <taxon>Austropuccinia</taxon>
    </lineage>
</organism>
<dbReference type="PANTHER" id="PTHR16515">
    <property type="entry name" value="PR DOMAIN ZINC FINGER PROTEIN"/>
    <property type="match status" value="1"/>
</dbReference>
<gene>
    <name evidence="11" type="ORF">O181_082985</name>
</gene>
<dbReference type="PROSITE" id="PS50157">
    <property type="entry name" value="ZINC_FINGER_C2H2_2"/>
    <property type="match status" value="2"/>
</dbReference>
<name>A0A9Q3FM96_9BASI</name>
<dbReference type="AlphaFoldDB" id="A0A9Q3FM96"/>
<dbReference type="Gene3D" id="3.30.160.60">
    <property type="entry name" value="Classic Zinc Finger"/>
    <property type="match status" value="2"/>
</dbReference>
<dbReference type="Pfam" id="PF00096">
    <property type="entry name" value="zf-C2H2"/>
    <property type="match status" value="2"/>
</dbReference>
<comment type="subcellular location">
    <subcellularLocation>
        <location evidence="1">Nucleus</location>
    </subcellularLocation>
</comment>
<reference evidence="11" key="1">
    <citation type="submission" date="2021-03" db="EMBL/GenBank/DDBJ databases">
        <title>Draft genome sequence of rust myrtle Austropuccinia psidii MF-1, a brazilian biotype.</title>
        <authorList>
            <person name="Quecine M.C."/>
            <person name="Pachon D.M.R."/>
            <person name="Bonatelli M.L."/>
            <person name="Correr F.H."/>
            <person name="Franceschini L.M."/>
            <person name="Leite T.F."/>
            <person name="Margarido G.R.A."/>
            <person name="Almeida C.A."/>
            <person name="Ferrarezi J.A."/>
            <person name="Labate C.A."/>
        </authorList>
    </citation>
    <scope>NUCLEOTIDE SEQUENCE</scope>
    <source>
        <strain evidence="11">MF-1</strain>
    </source>
</reference>
<dbReference type="FunFam" id="3.30.160.60:FF:000340">
    <property type="entry name" value="zinc finger protein 473 isoform X1"/>
    <property type="match status" value="1"/>
</dbReference>
<protein>
    <recommendedName>
        <fullName evidence="7">pH-response transcription factor pacC/RIM101</fullName>
    </recommendedName>
</protein>
<evidence type="ECO:0000256" key="3">
    <source>
        <dbReference type="ARBA" id="ARBA00022737"/>
    </source>
</evidence>
<dbReference type="PANTHER" id="PTHR16515:SF49">
    <property type="entry name" value="GASTRULA ZINC FINGER PROTEIN XLCGF49.1-LIKE-RELATED"/>
    <property type="match status" value="1"/>
</dbReference>
<evidence type="ECO:0000313" key="12">
    <source>
        <dbReference type="Proteomes" id="UP000765509"/>
    </source>
</evidence>
<feature type="compositionally biased region" description="Polar residues" evidence="9">
    <location>
        <begin position="263"/>
        <end position="302"/>
    </location>
</feature>
<evidence type="ECO:0000256" key="1">
    <source>
        <dbReference type="ARBA" id="ARBA00004123"/>
    </source>
</evidence>
<dbReference type="GO" id="GO:0008270">
    <property type="term" value="F:zinc ion binding"/>
    <property type="evidence" value="ECO:0007669"/>
    <property type="project" value="UniProtKB-KW"/>
</dbReference>
<keyword evidence="6" id="KW-0539">Nucleus</keyword>
<feature type="region of interest" description="Disordered" evidence="9">
    <location>
        <begin position="355"/>
        <end position="388"/>
    </location>
</feature>
<feature type="domain" description="C2H2-type" evidence="10">
    <location>
        <begin position="457"/>
        <end position="484"/>
    </location>
</feature>
<keyword evidence="3" id="KW-0677">Repeat</keyword>
<dbReference type="EMBL" id="AVOT02048032">
    <property type="protein sequence ID" value="MBW0543270.1"/>
    <property type="molecule type" value="Genomic_DNA"/>
</dbReference>
<feature type="compositionally biased region" description="Polar residues" evidence="9">
    <location>
        <begin position="225"/>
        <end position="247"/>
    </location>
</feature>
<feature type="compositionally biased region" description="Low complexity" evidence="9">
    <location>
        <begin position="373"/>
        <end position="386"/>
    </location>
</feature>
<feature type="domain" description="C2H2-type" evidence="10">
    <location>
        <begin position="485"/>
        <end position="513"/>
    </location>
</feature>
<dbReference type="Proteomes" id="UP000765509">
    <property type="component" value="Unassembled WGS sequence"/>
</dbReference>
<accession>A0A9Q3FM96</accession>
<dbReference type="SUPFAM" id="SSF57667">
    <property type="entry name" value="beta-beta-alpha zinc fingers"/>
    <property type="match status" value="1"/>
</dbReference>
<evidence type="ECO:0000313" key="11">
    <source>
        <dbReference type="EMBL" id="MBW0543270.1"/>
    </source>
</evidence>
<feature type="region of interest" description="Disordered" evidence="9">
    <location>
        <begin position="422"/>
        <end position="454"/>
    </location>
</feature>
<dbReference type="InterPro" id="IPR050331">
    <property type="entry name" value="Zinc_finger"/>
</dbReference>
<evidence type="ECO:0000256" key="8">
    <source>
        <dbReference type="PROSITE-ProRule" id="PRU00042"/>
    </source>
</evidence>
<dbReference type="GO" id="GO:0005634">
    <property type="term" value="C:nucleus"/>
    <property type="evidence" value="ECO:0007669"/>
    <property type="project" value="UniProtKB-SubCell"/>
</dbReference>
<keyword evidence="12" id="KW-1185">Reference proteome</keyword>